<reference evidence="1 2" key="1">
    <citation type="submission" date="2016-11" db="EMBL/GenBank/DDBJ databases">
        <title>Whole genomes of Flavobacteriaceae.</title>
        <authorList>
            <person name="Stine C."/>
            <person name="Li C."/>
            <person name="Tadesse D."/>
        </authorList>
    </citation>
    <scope>NUCLEOTIDE SEQUENCE [LARGE SCALE GENOMIC DNA]</scope>
    <source>
        <strain evidence="1 2">DSM 18292</strain>
    </source>
</reference>
<name>A0A226HKC7_9FLAO</name>
<dbReference type="Proteomes" id="UP000198345">
    <property type="component" value="Unassembled WGS sequence"/>
</dbReference>
<dbReference type="OrthoDB" id="1231534at2"/>
<protein>
    <submittedName>
        <fullName evidence="1">Uncharacterized protein</fullName>
    </submittedName>
</protein>
<evidence type="ECO:0000313" key="1">
    <source>
        <dbReference type="EMBL" id="OXA94091.1"/>
    </source>
</evidence>
<organism evidence="1 2">
    <name type="scientific">Flavobacterium hercynium</name>
    <dbReference type="NCBI Taxonomy" id="387094"/>
    <lineage>
        <taxon>Bacteria</taxon>
        <taxon>Pseudomonadati</taxon>
        <taxon>Bacteroidota</taxon>
        <taxon>Flavobacteriia</taxon>
        <taxon>Flavobacteriales</taxon>
        <taxon>Flavobacteriaceae</taxon>
        <taxon>Flavobacterium</taxon>
    </lineage>
</organism>
<dbReference type="EMBL" id="MUGW01000010">
    <property type="protein sequence ID" value="OXA94091.1"/>
    <property type="molecule type" value="Genomic_DNA"/>
</dbReference>
<gene>
    <name evidence="1" type="ORF">B0A66_05270</name>
</gene>
<accession>A0A226HKC7</accession>
<keyword evidence="2" id="KW-1185">Reference proteome</keyword>
<evidence type="ECO:0000313" key="2">
    <source>
        <dbReference type="Proteomes" id="UP000198345"/>
    </source>
</evidence>
<proteinExistence type="predicted"/>
<dbReference type="AlphaFoldDB" id="A0A226HKC7"/>
<dbReference type="RefSeq" id="WP_089048813.1">
    <property type="nucleotide sequence ID" value="NZ_FXTV01000016.1"/>
</dbReference>
<sequence length="387" mass="45063">MSDLKKVFLEKDTTLDFTPFKETRAYGYTCQVFENNKLVHTIAYEIAVDSSHSYAQDGFIFEVDRKTVYLDNAIAASQTEQIADLCSQALYPLKLKVSDENLLLEILNHADIKQRWKKIKDNLSLYYKGKIISALLQKTEKLLYNKTVLTTSLYETWFFDLYFRPIYTTYQHNESLDYFWKSPVLGNKHIRYGVEQSLEENYTATDKIVIKLKGSAVDKRSIQEILQHRTFPKNTLAGVKVKPVHSEMNVEYQLYSEDNSIFSIVAEYQITLQEEKQKTVKIELYHLPESATFRPAKTEKAVPVTPTSIPVEDEDYIFDISTIAVPKKKQKSDQMILGSPPKVIQLYIPGPYPPDVKKSLWKRIFSIFKKKKKIIEYRQNPWKKTTT</sequence>
<comment type="caution">
    <text evidence="1">The sequence shown here is derived from an EMBL/GenBank/DDBJ whole genome shotgun (WGS) entry which is preliminary data.</text>
</comment>